<name>A0A1M6VQQ2_9FLAO</name>
<proteinExistence type="predicted"/>
<accession>A0A1M6VQQ2</accession>
<dbReference type="STRING" id="1302687.SAMN05444267_1008112"/>
<evidence type="ECO:0000313" key="2">
    <source>
        <dbReference type="Proteomes" id="UP000184364"/>
    </source>
</evidence>
<reference evidence="2" key="1">
    <citation type="submission" date="2016-11" db="EMBL/GenBank/DDBJ databases">
        <authorList>
            <person name="Varghese N."/>
            <person name="Submissions S."/>
        </authorList>
    </citation>
    <scope>NUCLEOTIDE SEQUENCE [LARGE SCALE GENOMIC DNA]</scope>
    <source>
        <strain evidence="2">DSM 26899</strain>
    </source>
</reference>
<protein>
    <submittedName>
        <fullName evidence="1">Uncharacterized protein</fullName>
    </submittedName>
</protein>
<gene>
    <name evidence="1" type="ORF">SAMN05444267_1008112</name>
</gene>
<dbReference type="OrthoDB" id="2625026at2"/>
<organism evidence="1 2">
    <name type="scientific">Chryseobacterium polytrichastri</name>
    <dbReference type="NCBI Taxonomy" id="1302687"/>
    <lineage>
        <taxon>Bacteria</taxon>
        <taxon>Pseudomonadati</taxon>
        <taxon>Bacteroidota</taxon>
        <taxon>Flavobacteriia</taxon>
        <taxon>Flavobacteriales</taxon>
        <taxon>Weeksellaceae</taxon>
        <taxon>Chryseobacterium group</taxon>
        <taxon>Chryseobacterium</taxon>
    </lineage>
</organism>
<dbReference type="Proteomes" id="UP000184364">
    <property type="component" value="Unassembled WGS sequence"/>
</dbReference>
<keyword evidence="2" id="KW-1185">Reference proteome</keyword>
<dbReference type="RefSeq" id="WP_073292169.1">
    <property type="nucleotide sequence ID" value="NZ_FRAV01000008.1"/>
</dbReference>
<dbReference type="AlphaFoldDB" id="A0A1M6VQQ2"/>
<dbReference type="EMBL" id="FRAV01000008">
    <property type="protein sequence ID" value="SHK83820.1"/>
    <property type="molecule type" value="Genomic_DNA"/>
</dbReference>
<evidence type="ECO:0000313" key="1">
    <source>
        <dbReference type="EMBL" id="SHK83820.1"/>
    </source>
</evidence>
<sequence>MKKNILRKIKIDNETYLWKRLHLHLTNYEYSKCVEKVVIYLEGHKKSPLQLSFREEDNLTLKSDIEKEKWRVGYPDDGVIWLYKYESPLPNNKPYPVNEQQTVDINLNRPAVIAELIRYFLHKDWKPKESTRPYIIENALRFLEIIALPKGIT</sequence>